<comment type="similarity">
    <text evidence="2">Belongs to the TMEM256 family.</text>
</comment>
<keyword evidence="5 6" id="KW-0472">Membrane</keyword>
<keyword evidence="8" id="KW-1185">Reference proteome</keyword>
<dbReference type="PANTHER" id="PTHR43461:SF1">
    <property type="entry name" value="TRANSMEMBRANE PROTEIN 256"/>
    <property type="match status" value="1"/>
</dbReference>
<protein>
    <submittedName>
        <fullName evidence="7">Transmembrane protein 256-like</fullName>
    </submittedName>
</protein>
<comment type="subcellular location">
    <subcellularLocation>
        <location evidence="1">Membrane</location>
        <topology evidence="1">Multi-pass membrane protein</topology>
    </subcellularLocation>
</comment>
<evidence type="ECO:0000256" key="4">
    <source>
        <dbReference type="ARBA" id="ARBA00022989"/>
    </source>
</evidence>
<keyword evidence="4 6" id="KW-1133">Transmembrane helix</keyword>
<dbReference type="GO" id="GO:0016020">
    <property type="term" value="C:membrane"/>
    <property type="evidence" value="ECO:0007669"/>
    <property type="project" value="UniProtKB-SubCell"/>
</dbReference>
<proteinExistence type="inferred from homology"/>
<feature type="transmembrane region" description="Helical" evidence="6">
    <location>
        <begin position="122"/>
        <end position="140"/>
    </location>
</feature>
<evidence type="ECO:0000256" key="2">
    <source>
        <dbReference type="ARBA" id="ARBA00006208"/>
    </source>
</evidence>
<dbReference type="Pfam" id="PF04241">
    <property type="entry name" value="DUF423"/>
    <property type="match status" value="1"/>
</dbReference>
<evidence type="ECO:0000256" key="6">
    <source>
        <dbReference type="SAM" id="Phobius"/>
    </source>
</evidence>
<evidence type="ECO:0000313" key="7">
    <source>
        <dbReference type="EMBL" id="KAF0768962.1"/>
    </source>
</evidence>
<name>A0A6G0ZE35_APHCR</name>
<organism evidence="7 8">
    <name type="scientific">Aphis craccivora</name>
    <name type="common">Cowpea aphid</name>
    <dbReference type="NCBI Taxonomy" id="307492"/>
    <lineage>
        <taxon>Eukaryota</taxon>
        <taxon>Metazoa</taxon>
        <taxon>Ecdysozoa</taxon>
        <taxon>Arthropoda</taxon>
        <taxon>Hexapoda</taxon>
        <taxon>Insecta</taxon>
        <taxon>Pterygota</taxon>
        <taxon>Neoptera</taxon>
        <taxon>Paraneoptera</taxon>
        <taxon>Hemiptera</taxon>
        <taxon>Sternorrhyncha</taxon>
        <taxon>Aphidomorpha</taxon>
        <taxon>Aphidoidea</taxon>
        <taxon>Aphididae</taxon>
        <taxon>Aphidini</taxon>
        <taxon>Aphis</taxon>
        <taxon>Aphis</taxon>
    </lineage>
</organism>
<accession>A0A6G0ZE35</accession>
<evidence type="ECO:0000256" key="1">
    <source>
        <dbReference type="ARBA" id="ARBA00004141"/>
    </source>
</evidence>
<reference evidence="7 8" key="1">
    <citation type="submission" date="2019-08" db="EMBL/GenBank/DDBJ databases">
        <title>Whole genome of Aphis craccivora.</title>
        <authorList>
            <person name="Voronova N.V."/>
            <person name="Shulinski R.S."/>
            <person name="Bandarenka Y.V."/>
            <person name="Zhorov D.G."/>
            <person name="Warner D."/>
        </authorList>
    </citation>
    <scope>NUCLEOTIDE SEQUENCE [LARGE SCALE GENOMIC DNA]</scope>
    <source>
        <strain evidence="7">180601</strain>
        <tissue evidence="7">Whole Body</tissue>
    </source>
</reference>
<dbReference type="AlphaFoldDB" id="A0A6G0ZE35"/>
<evidence type="ECO:0000256" key="5">
    <source>
        <dbReference type="ARBA" id="ARBA00023136"/>
    </source>
</evidence>
<evidence type="ECO:0000313" key="8">
    <source>
        <dbReference type="Proteomes" id="UP000478052"/>
    </source>
</evidence>
<sequence>MNSDSVQEAVKWITYTNPVVTNSVQGFNSMLKWLGVASSSEKQNIIKMESRNLLQMLGKNIYFYKMAGLLGASAVILGAYGAHVVAHKANPEEARNFETANRYHFYHTFALLGVPFCRFPRVTGALFISGTLIFCGTCYYNGLTADKTFNKYTPTGGMLLIAAWMSMIL</sequence>
<dbReference type="InterPro" id="IPR006696">
    <property type="entry name" value="DUF423"/>
</dbReference>
<evidence type="ECO:0000256" key="3">
    <source>
        <dbReference type="ARBA" id="ARBA00022692"/>
    </source>
</evidence>
<dbReference type="EMBL" id="VUJU01000668">
    <property type="protein sequence ID" value="KAF0768962.1"/>
    <property type="molecule type" value="Genomic_DNA"/>
</dbReference>
<gene>
    <name evidence="7" type="ORF">FWK35_00001030</name>
</gene>
<comment type="caution">
    <text evidence="7">The sequence shown here is derived from an EMBL/GenBank/DDBJ whole genome shotgun (WGS) entry which is preliminary data.</text>
</comment>
<feature type="transmembrane region" description="Helical" evidence="6">
    <location>
        <begin position="61"/>
        <end position="82"/>
    </location>
</feature>
<dbReference type="OrthoDB" id="269173at2759"/>
<dbReference type="PANTHER" id="PTHR43461">
    <property type="entry name" value="TRANSMEMBRANE PROTEIN 256"/>
    <property type="match status" value="1"/>
</dbReference>
<dbReference type="Proteomes" id="UP000478052">
    <property type="component" value="Unassembled WGS sequence"/>
</dbReference>
<keyword evidence="3 6" id="KW-0812">Transmembrane</keyword>